<gene>
    <name evidence="3" type="ORF">ENSA5_46630</name>
</gene>
<keyword evidence="2" id="KW-0732">Signal</keyword>
<protein>
    <submittedName>
        <fullName evidence="3">Uncharacterized protein</fullName>
    </submittedName>
</protein>
<dbReference type="AlphaFoldDB" id="A0A2S9XJ10"/>
<feature type="chain" id="PRO_5015759173" evidence="2">
    <location>
        <begin position="33"/>
        <end position="273"/>
    </location>
</feature>
<evidence type="ECO:0000313" key="3">
    <source>
        <dbReference type="EMBL" id="PRP92864.1"/>
    </source>
</evidence>
<evidence type="ECO:0000313" key="4">
    <source>
        <dbReference type="Proteomes" id="UP000237968"/>
    </source>
</evidence>
<keyword evidence="1" id="KW-1133">Transmembrane helix</keyword>
<organism evidence="3 4">
    <name type="scientific">Enhygromyxa salina</name>
    <dbReference type="NCBI Taxonomy" id="215803"/>
    <lineage>
        <taxon>Bacteria</taxon>
        <taxon>Pseudomonadati</taxon>
        <taxon>Myxococcota</taxon>
        <taxon>Polyangia</taxon>
        <taxon>Nannocystales</taxon>
        <taxon>Nannocystaceae</taxon>
        <taxon>Enhygromyxa</taxon>
    </lineage>
</organism>
<evidence type="ECO:0000256" key="1">
    <source>
        <dbReference type="SAM" id="Phobius"/>
    </source>
</evidence>
<dbReference type="Proteomes" id="UP000237968">
    <property type="component" value="Unassembled WGS sequence"/>
</dbReference>
<keyword evidence="1" id="KW-0472">Membrane</keyword>
<reference evidence="3 4" key="1">
    <citation type="submission" date="2018-03" db="EMBL/GenBank/DDBJ databases">
        <title>Draft Genome Sequences of the Obligatory Marine Myxobacteria Enhygromyxa salina SWB005.</title>
        <authorList>
            <person name="Poehlein A."/>
            <person name="Moghaddam J.A."/>
            <person name="Harms H."/>
            <person name="Alanjari M."/>
            <person name="Koenig G.M."/>
            <person name="Daniel R."/>
            <person name="Schaeberle T.F."/>
        </authorList>
    </citation>
    <scope>NUCLEOTIDE SEQUENCE [LARGE SCALE GENOMIC DNA]</scope>
    <source>
        <strain evidence="3 4">SWB005</strain>
    </source>
</reference>
<accession>A0A2S9XJ10</accession>
<sequence>MGKGMFISGLTRRVCAALVFVAVAAGGGSVLAAAPPEPDGVFEVELTVDTSRLMPEAQARVQQQLEDKIIAGLRLEGIRVVSQHGDGILEARIDMTNVDLREYTIGLDLVLDGEREALIHELKCRPCSEAGVVQQTVALLPAAARRLEAVRVVPEPVVEAKEPERAGSEENELGPLGITGAATVGGGVLTIVAGGVLMGTTPLGDPTNVDYVDVRGPGTALLAVGTAATLLGATALVLDLVVLARRRGERDKRVDVTPSFSATGAGLRLSGRF</sequence>
<keyword evidence="1" id="KW-0812">Transmembrane</keyword>
<name>A0A2S9XJ10_9BACT</name>
<dbReference type="EMBL" id="PVNK01000202">
    <property type="protein sequence ID" value="PRP92864.1"/>
    <property type="molecule type" value="Genomic_DNA"/>
</dbReference>
<feature type="transmembrane region" description="Helical" evidence="1">
    <location>
        <begin position="220"/>
        <end position="243"/>
    </location>
</feature>
<keyword evidence="4" id="KW-1185">Reference proteome</keyword>
<proteinExistence type="predicted"/>
<feature type="signal peptide" evidence="2">
    <location>
        <begin position="1"/>
        <end position="32"/>
    </location>
</feature>
<evidence type="ECO:0000256" key="2">
    <source>
        <dbReference type="SAM" id="SignalP"/>
    </source>
</evidence>
<comment type="caution">
    <text evidence="3">The sequence shown here is derived from an EMBL/GenBank/DDBJ whole genome shotgun (WGS) entry which is preliminary data.</text>
</comment>